<evidence type="ECO:0000313" key="10">
    <source>
        <dbReference type="Proteomes" id="UP000601435"/>
    </source>
</evidence>
<dbReference type="PANTHER" id="PTHR33281:SF20">
    <property type="match status" value="1"/>
</dbReference>
<keyword evidence="3 8" id="KW-0812">Transmembrane</keyword>
<proteinExistence type="predicted"/>
<protein>
    <submittedName>
        <fullName evidence="9">Uncharacterized protein</fullName>
    </submittedName>
</protein>
<reference evidence="9" key="1">
    <citation type="submission" date="2021-02" db="EMBL/GenBank/DDBJ databases">
        <authorList>
            <person name="Dougan E. K."/>
            <person name="Rhodes N."/>
            <person name="Thang M."/>
            <person name="Chan C."/>
        </authorList>
    </citation>
    <scope>NUCLEOTIDE SEQUENCE</scope>
</reference>
<organism evidence="9 10">
    <name type="scientific">Symbiodinium necroappetens</name>
    <dbReference type="NCBI Taxonomy" id="1628268"/>
    <lineage>
        <taxon>Eukaryota</taxon>
        <taxon>Sar</taxon>
        <taxon>Alveolata</taxon>
        <taxon>Dinophyceae</taxon>
        <taxon>Suessiales</taxon>
        <taxon>Symbiodiniaceae</taxon>
        <taxon>Symbiodinium</taxon>
    </lineage>
</organism>
<feature type="region of interest" description="Disordered" evidence="7">
    <location>
        <begin position="81"/>
        <end position="102"/>
    </location>
</feature>
<keyword evidence="2" id="KW-0813">Transport</keyword>
<keyword evidence="5" id="KW-0406">Ion transport</keyword>
<comment type="caution">
    <text evidence="9">The sequence shown here is derived from an EMBL/GenBank/DDBJ whole genome shotgun (WGS) entry which is preliminary data.</text>
</comment>
<dbReference type="Proteomes" id="UP000601435">
    <property type="component" value="Unassembled WGS sequence"/>
</dbReference>
<evidence type="ECO:0000256" key="4">
    <source>
        <dbReference type="ARBA" id="ARBA00022989"/>
    </source>
</evidence>
<sequence>MGVYSDIDVYTRDREAFLGHPYAFRLFSAVVTNLLIFKMNAAYQRYWEAAGAMQSMATKWLDGACMAVTFDAAGDSDNPYLSGSEWQRSSAPDPSSSKGGPDHTEYVGDVLHLCSLLHAVTLLHLRRDSNLDNLVPSKLGPRHTIMPSSPSFWSERSMFSPEHISDLYKIQKIPVLGGLRPEEKAVLLSDGKGQSLPTFARAAMVEGWFMRRLIGRQKFEQGETSKTSPPILSRLYQVISDGTLWSSTAAKSSEIPFPFPYQNFVEVMVWLFTFLAPIVINGIIFEQLLRTVASFTVVLCFHTLKNTSDVMEGGGIELTINDPYLPYDPNDLPLVSWQRSVNARLLSFGQ</sequence>
<dbReference type="GO" id="GO:0006811">
    <property type="term" value="P:monoatomic ion transport"/>
    <property type="evidence" value="ECO:0007669"/>
    <property type="project" value="UniProtKB-KW"/>
</dbReference>
<dbReference type="InterPro" id="IPR044669">
    <property type="entry name" value="YneE/VCCN1/2-like"/>
</dbReference>
<gene>
    <name evidence="9" type="ORF">SNEC2469_LOCUS31320</name>
</gene>
<evidence type="ECO:0000256" key="7">
    <source>
        <dbReference type="SAM" id="MobiDB-lite"/>
    </source>
</evidence>
<evidence type="ECO:0000256" key="6">
    <source>
        <dbReference type="ARBA" id="ARBA00023136"/>
    </source>
</evidence>
<dbReference type="AlphaFoldDB" id="A0A813BPU4"/>
<name>A0A813BPU4_9DINO</name>
<dbReference type="GO" id="GO:0016020">
    <property type="term" value="C:membrane"/>
    <property type="evidence" value="ECO:0007669"/>
    <property type="project" value="UniProtKB-SubCell"/>
</dbReference>
<evidence type="ECO:0000256" key="1">
    <source>
        <dbReference type="ARBA" id="ARBA00004141"/>
    </source>
</evidence>
<evidence type="ECO:0000313" key="9">
    <source>
        <dbReference type="EMBL" id="CAE7914889.1"/>
    </source>
</evidence>
<keyword evidence="10" id="KW-1185">Reference proteome</keyword>
<comment type="subcellular location">
    <subcellularLocation>
        <location evidence="1">Membrane</location>
        <topology evidence="1">Multi-pass membrane protein</topology>
    </subcellularLocation>
</comment>
<feature type="compositionally biased region" description="Polar residues" evidence="7">
    <location>
        <begin position="81"/>
        <end position="98"/>
    </location>
</feature>
<dbReference type="PANTHER" id="PTHR33281">
    <property type="entry name" value="UPF0187 PROTEIN YNEE"/>
    <property type="match status" value="1"/>
</dbReference>
<evidence type="ECO:0000256" key="5">
    <source>
        <dbReference type="ARBA" id="ARBA00023065"/>
    </source>
</evidence>
<evidence type="ECO:0000256" key="2">
    <source>
        <dbReference type="ARBA" id="ARBA00022448"/>
    </source>
</evidence>
<keyword evidence="6 8" id="KW-0472">Membrane</keyword>
<feature type="transmembrane region" description="Helical" evidence="8">
    <location>
        <begin position="267"/>
        <end position="285"/>
    </location>
</feature>
<dbReference type="EMBL" id="CAJNJA010075419">
    <property type="protein sequence ID" value="CAE7914889.1"/>
    <property type="molecule type" value="Genomic_DNA"/>
</dbReference>
<keyword evidence="4 8" id="KW-1133">Transmembrane helix</keyword>
<dbReference type="OrthoDB" id="1368at2759"/>
<accession>A0A813BPU4</accession>
<feature type="non-terminal residue" evidence="9">
    <location>
        <position position="350"/>
    </location>
</feature>
<evidence type="ECO:0000256" key="8">
    <source>
        <dbReference type="SAM" id="Phobius"/>
    </source>
</evidence>
<evidence type="ECO:0000256" key="3">
    <source>
        <dbReference type="ARBA" id="ARBA00022692"/>
    </source>
</evidence>